<dbReference type="Proteomes" id="UP001498398">
    <property type="component" value="Unassembled WGS sequence"/>
</dbReference>
<accession>A0ABR1IX60</accession>
<feature type="region of interest" description="Disordered" evidence="2">
    <location>
        <begin position="91"/>
        <end position="110"/>
    </location>
</feature>
<feature type="compositionally biased region" description="Low complexity" evidence="2">
    <location>
        <begin position="96"/>
        <end position="106"/>
    </location>
</feature>
<evidence type="ECO:0000313" key="4">
    <source>
        <dbReference type="Proteomes" id="UP001498398"/>
    </source>
</evidence>
<evidence type="ECO:0000313" key="3">
    <source>
        <dbReference type="EMBL" id="KAK7443487.1"/>
    </source>
</evidence>
<sequence length="322" mass="36101">MIPTKFSGPITSVCIPTGVPGVYTSHVVEGKRKPPTPRSTIGNPYIGTSRIHSTRPGRSGTRRLGDVMANNATDLRPVTLLVPHIFQGYSPRTPLKSKSNSAGKGSKPCHVKSPLNNVAFMDDIEDVGDNHIFKENGRGVCLDVASWRNELQKELNHRSKELRTREQERVQRLRQRGVGARRVSVGNGLRQQYRREERVDTGSGVNKRFWNHPFIKATALPVKSAANSTKKRKADEMATSSSETSDIDGAPQPKKARTEAEDSPVLDEWTVLEWVLNNPKRNDQECIRHFKPLLKLASTEVRRKFAGWLMTNKKRHSVTAKE</sequence>
<name>A0ABR1IX60_9AGAR</name>
<feature type="coiled-coil region" evidence="1">
    <location>
        <begin position="148"/>
        <end position="176"/>
    </location>
</feature>
<evidence type="ECO:0000256" key="2">
    <source>
        <dbReference type="SAM" id="MobiDB-lite"/>
    </source>
</evidence>
<dbReference type="EMBL" id="JBANRG010000054">
    <property type="protein sequence ID" value="KAK7443487.1"/>
    <property type="molecule type" value="Genomic_DNA"/>
</dbReference>
<keyword evidence="4" id="KW-1185">Reference proteome</keyword>
<gene>
    <name evidence="3" type="ORF">VKT23_015661</name>
</gene>
<evidence type="ECO:0000256" key="1">
    <source>
        <dbReference type="SAM" id="Coils"/>
    </source>
</evidence>
<comment type="caution">
    <text evidence="3">The sequence shown here is derived from an EMBL/GenBank/DDBJ whole genome shotgun (WGS) entry which is preliminary data.</text>
</comment>
<feature type="region of interest" description="Disordered" evidence="2">
    <location>
        <begin position="28"/>
        <end position="64"/>
    </location>
</feature>
<keyword evidence="1" id="KW-0175">Coiled coil</keyword>
<organism evidence="3 4">
    <name type="scientific">Marasmiellus scandens</name>
    <dbReference type="NCBI Taxonomy" id="2682957"/>
    <lineage>
        <taxon>Eukaryota</taxon>
        <taxon>Fungi</taxon>
        <taxon>Dikarya</taxon>
        <taxon>Basidiomycota</taxon>
        <taxon>Agaricomycotina</taxon>
        <taxon>Agaricomycetes</taxon>
        <taxon>Agaricomycetidae</taxon>
        <taxon>Agaricales</taxon>
        <taxon>Marasmiineae</taxon>
        <taxon>Omphalotaceae</taxon>
        <taxon>Marasmiellus</taxon>
    </lineage>
</organism>
<proteinExistence type="predicted"/>
<reference evidence="3 4" key="1">
    <citation type="submission" date="2024-01" db="EMBL/GenBank/DDBJ databases">
        <title>A draft genome for the cacao thread blight pathogen Marasmiellus scandens.</title>
        <authorList>
            <person name="Baruah I.K."/>
            <person name="Leung J."/>
            <person name="Bukari Y."/>
            <person name="Amoako-Attah I."/>
            <person name="Meinhardt L.W."/>
            <person name="Bailey B.A."/>
            <person name="Cohen S.P."/>
        </authorList>
    </citation>
    <scope>NUCLEOTIDE SEQUENCE [LARGE SCALE GENOMIC DNA]</scope>
    <source>
        <strain evidence="3 4">GH-19</strain>
    </source>
</reference>
<feature type="region of interest" description="Disordered" evidence="2">
    <location>
        <begin position="223"/>
        <end position="262"/>
    </location>
</feature>
<protein>
    <submittedName>
        <fullName evidence="3">Uncharacterized protein</fullName>
    </submittedName>
</protein>